<keyword evidence="2" id="KW-0830">Ubiquinone</keyword>
<proteinExistence type="predicted"/>
<evidence type="ECO:0000313" key="2">
    <source>
        <dbReference type="EMBL" id="MBP1950676.1"/>
    </source>
</evidence>
<comment type="caution">
    <text evidence="2">The sequence shown here is derived from an EMBL/GenBank/DDBJ whole genome shotgun (WGS) entry which is preliminary data.</text>
</comment>
<name>A0ABS4HIC9_9BACI</name>
<dbReference type="InterPro" id="IPR013216">
    <property type="entry name" value="Methyltransf_11"/>
</dbReference>
<gene>
    <name evidence="2" type="ORF">J2Z82_003636</name>
</gene>
<evidence type="ECO:0000313" key="3">
    <source>
        <dbReference type="Proteomes" id="UP001519328"/>
    </source>
</evidence>
<accession>A0ABS4HIC9</accession>
<dbReference type="PANTHER" id="PTHR43861:SF6">
    <property type="entry name" value="METHYLTRANSFERASE TYPE 11"/>
    <property type="match status" value="1"/>
</dbReference>
<dbReference type="Pfam" id="PF08241">
    <property type="entry name" value="Methyltransf_11"/>
    <property type="match status" value="1"/>
</dbReference>
<evidence type="ECO:0000259" key="1">
    <source>
        <dbReference type="Pfam" id="PF08241"/>
    </source>
</evidence>
<sequence length="198" mass="22268">MEKLFSQFAMPRGRLGQLAGWFMSKENRGINKWTIDFLSIKNNDHILEIGFGSGKAMKYILEQKNLVEITGIDPSEAMVYQALRKLNKRLINSEVRLIEGYAEELPVLSQKVDKVLVINNITFWRDPVNTLKNIRGQMNDGGKIAVTIQPHEKGATDETSELIGGQLSVLLDQSGFTFIEIYIKPTKPNDTVCALGIK</sequence>
<protein>
    <submittedName>
        <fullName evidence="2">Ubiquinone/menaquinone biosynthesis C-methylase UbiE</fullName>
    </submittedName>
</protein>
<reference evidence="2 3" key="1">
    <citation type="submission" date="2021-03" db="EMBL/GenBank/DDBJ databases">
        <title>Genomic Encyclopedia of Type Strains, Phase IV (KMG-IV): sequencing the most valuable type-strain genomes for metagenomic binning, comparative biology and taxonomic classification.</title>
        <authorList>
            <person name="Goeker M."/>
        </authorList>
    </citation>
    <scope>NUCLEOTIDE SEQUENCE [LARGE SCALE GENOMIC DNA]</scope>
    <source>
        <strain evidence="2 3">DSM 21085</strain>
    </source>
</reference>
<dbReference type="InterPro" id="IPR029063">
    <property type="entry name" value="SAM-dependent_MTases_sf"/>
</dbReference>
<dbReference type="Proteomes" id="UP001519328">
    <property type="component" value="Unassembled WGS sequence"/>
</dbReference>
<keyword evidence="3" id="KW-1185">Reference proteome</keyword>
<dbReference type="CDD" id="cd02440">
    <property type="entry name" value="AdoMet_MTases"/>
    <property type="match status" value="1"/>
</dbReference>
<dbReference type="SUPFAM" id="SSF53335">
    <property type="entry name" value="S-adenosyl-L-methionine-dependent methyltransferases"/>
    <property type="match status" value="1"/>
</dbReference>
<dbReference type="EMBL" id="JAGGKK010000026">
    <property type="protein sequence ID" value="MBP1950676.1"/>
    <property type="molecule type" value="Genomic_DNA"/>
</dbReference>
<feature type="domain" description="Methyltransferase type 11" evidence="1">
    <location>
        <begin position="47"/>
        <end position="145"/>
    </location>
</feature>
<dbReference type="RefSeq" id="WP_209482135.1">
    <property type="nucleotide sequence ID" value="NZ_JAGGKK010000026.1"/>
</dbReference>
<organism evidence="2 3">
    <name type="scientific">Virgibacillus litoralis</name>
    <dbReference type="NCBI Taxonomy" id="578221"/>
    <lineage>
        <taxon>Bacteria</taxon>
        <taxon>Bacillati</taxon>
        <taxon>Bacillota</taxon>
        <taxon>Bacilli</taxon>
        <taxon>Bacillales</taxon>
        <taxon>Bacillaceae</taxon>
        <taxon>Virgibacillus</taxon>
    </lineage>
</organism>
<dbReference type="Gene3D" id="3.40.50.150">
    <property type="entry name" value="Vaccinia Virus protein VP39"/>
    <property type="match status" value="1"/>
</dbReference>
<dbReference type="PANTHER" id="PTHR43861">
    <property type="entry name" value="TRANS-ACONITATE 2-METHYLTRANSFERASE-RELATED"/>
    <property type="match status" value="1"/>
</dbReference>